<evidence type="ECO:0000256" key="3">
    <source>
        <dbReference type="ARBA" id="ARBA00022801"/>
    </source>
</evidence>
<dbReference type="SUPFAM" id="SSF50494">
    <property type="entry name" value="Trypsin-like serine proteases"/>
    <property type="match status" value="1"/>
</dbReference>
<keyword evidence="10" id="KW-1185">Reference proteome</keyword>
<dbReference type="PROSITE" id="PS00135">
    <property type="entry name" value="TRYPSIN_SER"/>
    <property type="match status" value="1"/>
</dbReference>
<feature type="domain" description="Peptidase S1" evidence="9">
    <location>
        <begin position="30"/>
        <end position="247"/>
    </location>
</feature>
<dbReference type="AlphaFoldDB" id="A0A2Y9DPT2"/>
<name>A0A2Y9DPT2_TRIMA</name>
<dbReference type="InterPro" id="IPR033116">
    <property type="entry name" value="TRYPSIN_SER"/>
</dbReference>
<dbReference type="PRINTS" id="PR00722">
    <property type="entry name" value="CHYMOTRYPSIN"/>
</dbReference>
<evidence type="ECO:0000256" key="6">
    <source>
        <dbReference type="ARBA" id="ARBA00023180"/>
    </source>
</evidence>
<dbReference type="GO" id="GO:0004252">
    <property type="term" value="F:serine-type endopeptidase activity"/>
    <property type="evidence" value="ECO:0007669"/>
    <property type="project" value="InterPro"/>
</dbReference>
<dbReference type="Gene3D" id="2.40.10.10">
    <property type="entry name" value="Trypsin-like serine proteases"/>
    <property type="match status" value="2"/>
</dbReference>
<dbReference type="GO" id="GO:0006909">
    <property type="term" value="P:phagocytosis"/>
    <property type="evidence" value="ECO:0007669"/>
    <property type="project" value="TreeGrafter"/>
</dbReference>
<dbReference type="CTD" id="1991"/>
<dbReference type="GO" id="GO:0006508">
    <property type="term" value="P:proteolysis"/>
    <property type="evidence" value="ECO:0007669"/>
    <property type="project" value="UniProtKB-KW"/>
</dbReference>
<dbReference type="PROSITE" id="PS50240">
    <property type="entry name" value="TRYPSIN_DOM"/>
    <property type="match status" value="1"/>
</dbReference>
<evidence type="ECO:0000256" key="5">
    <source>
        <dbReference type="ARBA" id="ARBA00023157"/>
    </source>
</evidence>
<protein>
    <submittedName>
        <fullName evidence="11">Neutrophil elastase</fullName>
    </submittedName>
</protein>
<dbReference type="RefSeq" id="XP_004378748.1">
    <property type="nucleotide sequence ID" value="XM_004378691.2"/>
</dbReference>
<dbReference type="SMART" id="SM00020">
    <property type="entry name" value="Tryp_SPc"/>
    <property type="match status" value="1"/>
</dbReference>
<evidence type="ECO:0000259" key="9">
    <source>
        <dbReference type="PROSITE" id="PS50240"/>
    </source>
</evidence>
<dbReference type="GO" id="GO:0005615">
    <property type="term" value="C:extracellular space"/>
    <property type="evidence" value="ECO:0007669"/>
    <property type="project" value="TreeGrafter"/>
</dbReference>
<sequence length="265" mass="28688">MTHSRQPSSPALTPLLLAVLLGGPALASEIVGGRPAQPHAWPFMVSLQRRGGHFCGATLITRSFVMSAAHCVNDLNFRSIQVVLGAHNLRRPERTRQIFAVQRVFENGFDPISLQNDIVILQLNGTATLNVNVQVARLPAQGRGVGNGVQCLAMGWGRLGMNRPLPSVLQQLNVTVVTSRCRRSNVCTLVRGRRAGICFGDSGSPLICNGVVQGIDSFIQGGCGSGIYPDFFAAVAQFANWIDSIIRRHDDRSPPYPRDATNRTP</sequence>
<dbReference type="GO" id="GO:0002438">
    <property type="term" value="P:acute inflammatory response to antigenic stimulus"/>
    <property type="evidence" value="ECO:0007669"/>
    <property type="project" value="TreeGrafter"/>
</dbReference>
<gene>
    <name evidence="11" type="primary">ELANE</name>
</gene>
<dbReference type="CDD" id="cd00190">
    <property type="entry name" value="Tryp_SPc"/>
    <property type="match status" value="1"/>
</dbReference>
<keyword evidence="6" id="KW-0325">Glycoprotein</keyword>
<evidence type="ECO:0000313" key="11">
    <source>
        <dbReference type="RefSeq" id="XP_004378748.1"/>
    </source>
</evidence>
<dbReference type="FunCoup" id="A0A2Y9DPT2">
    <property type="interactions" value="225"/>
</dbReference>
<dbReference type="PANTHER" id="PTHR24257">
    <property type="entry name" value="CHYMOTRYPSIN-LIKE ELASTASE FAMILY MEMBER"/>
    <property type="match status" value="1"/>
</dbReference>
<keyword evidence="4 7" id="KW-0720">Serine protease</keyword>
<dbReference type="FunFam" id="2.40.10.10:FF:000068">
    <property type="entry name" value="transmembrane protease serine 2"/>
    <property type="match status" value="1"/>
</dbReference>
<evidence type="ECO:0000256" key="2">
    <source>
        <dbReference type="ARBA" id="ARBA00022729"/>
    </source>
</evidence>
<dbReference type="GO" id="GO:0005737">
    <property type="term" value="C:cytoplasm"/>
    <property type="evidence" value="ECO:0007669"/>
    <property type="project" value="UniProtKB-ARBA"/>
</dbReference>
<dbReference type="STRING" id="127582.A0A2Y9DPT2"/>
<feature type="chain" id="PRO_5015937772" evidence="8">
    <location>
        <begin position="28"/>
        <end position="265"/>
    </location>
</feature>
<dbReference type="OrthoDB" id="8440449at2759"/>
<keyword evidence="5" id="KW-1015">Disulfide bond</keyword>
<dbReference type="PROSITE" id="PS00134">
    <property type="entry name" value="TRYPSIN_HIS"/>
    <property type="match status" value="1"/>
</dbReference>
<dbReference type="InterPro" id="IPR018114">
    <property type="entry name" value="TRYPSIN_HIS"/>
</dbReference>
<dbReference type="InterPro" id="IPR050850">
    <property type="entry name" value="Peptidase_S1_Elastase_sf"/>
</dbReference>
<evidence type="ECO:0000256" key="7">
    <source>
        <dbReference type="RuleBase" id="RU363034"/>
    </source>
</evidence>
<dbReference type="InterPro" id="IPR001314">
    <property type="entry name" value="Peptidase_S1A"/>
</dbReference>
<keyword evidence="3 7" id="KW-0378">Hydrolase</keyword>
<dbReference type="Pfam" id="PF00089">
    <property type="entry name" value="Trypsin"/>
    <property type="match status" value="1"/>
</dbReference>
<dbReference type="InterPro" id="IPR009003">
    <property type="entry name" value="Peptidase_S1_PA"/>
</dbReference>
<evidence type="ECO:0000256" key="4">
    <source>
        <dbReference type="ARBA" id="ARBA00022825"/>
    </source>
</evidence>
<reference evidence="11" key="1">
    <citation type="submission" date="2025-08" db="UniProtKB">
        <authorList>
            <consortium name="RefSeq"/>
        </authorList>
    </citation>
    <scope>IDENTIFICATION</scope>
</reference>
<dbReference type="GeneID" id="101350466"/>
<accession>A0A2Y9DPT2</accession>
<evidence type="ECO:0000256" key="1">
    <source>
        <dbReference type="ARBA" id="ARBA00022670"/>
    </source>
</evidence>
<keyword evidence="2 8" id="KW-0732">Signal</keyword>
<dbReference type="InterPro" id="IPR043504">
    <property type="entry name" value="Peptidase_S1_PA_chymotrypsin"/>
</dbReference>
<keyword evidence="1 7" id="KW-0645">Protease</keyword>
<evidence type="ECO:0000256" key="8">
    <source>
        <dbReference type="SAM" id="SignalP"/>
    </source>
</evidence>
<dbReference type="FunFam" id="2.40.10.10:FF:000052">
    <property type="entry name" value="Neutrophil elastase"/>
    <property type="match status" value="1"/>
</dbReference>
<organism evidence="10 11">
    <name type="scientific">Trichechus manatus latirostris</name>
    <name type="common">Florida manatee</name>
    <dbReference type="NCBI Taxonomy" id="127582"/>
    <lineage>
        <taxon>Eukaryota</taxon>
        <taxon>Metazoa</taxon>
        <taxon>Chordata</taxon>
        <taxon>Craniata</taxon>
        <taxon>Vertebrata</taxon>
        <taxon>Euteleostomi</taxon>
        <taxon>Mammalia</taxon>
        <taxon>Eutheria</taxon>
        <taxon>Afrotheria</taxon>
        <taxon>Sirenia</taxon>
        <taxon>Trichechidae</taxon>
        <taxon>Trichechus</taxon>
    </lineage>
</organism>
<feature type="signal peptide" evidence="8">
    <location>
        <begin position="1"/>
        <end position="27"/>
    </location>
</feature>
<dbReference type="PANTHER" id="PTHR24257:SF16">
    <property type="entry name" value="NEUTROPHIL ELASTASE"/>
    <property type="match status" value="1"/>
</dbReference>
<dbReference type="Proteomes" id="UP000248480">
    <property type="component" value="Unplaced"/>
</dbReference>
<dbReference type="InParanoid" id="A0A2Y9DPT2"/>
<dbReference type="KEGG" id="tmu:101350466"/>
<proteinExistence type="predicted"/>
<dbReference type="InterPro" id="IPR001254">
    <property type="entry name" value="Trypsin_dom"/>
</dbReference>
<evidence type="ECO:0000313" key="10">
    <source>
        <dbReference type="Proteomes" id="UP000248480"/>
    </source>
</evidence>